<proteinExistence type="predicted"/>
<evidence type="ECO:0000256" key="1">
    <source>
        <dbReference type="SAM" id="SignalP"/>
    </source>
</evidence>
<reference evidence="3" key="1">
    <citation type="journal article" date="2010" name="Nat. Biotechnol.">
        <title>Draft genome sequence of the oilseed species Ricinus communis.</title>
        <authorList>
            <person name="Chan A.P."/>
            <person name="Crabtree J."/>
            <person name="Zhao Q."/>
            <person name="Lorenzi H."/>
            <person name="Orvis J."/>
            <person name="Puiu D."/>
            <person name="Melake-Berhan A."/>
            <person name="Jones K.M."/>
            <person name="Redman J."/>
            <person name="Chen G."/>
            <person name="Cahoon E.B."/>
            <person name="Gedil M."/>
            <person name="Stanke M."/>
            <person name="Haas B.J."/>
            <person name="Wortman J.R."/>
            <person name="Fraser-Liggett C.M."/>
            <person name="Ravel J."/>
            <person name="Rabinowicz P.D."/>
        </authorList>
    </citation>
    <scope>NUCLEOTIDE SEQUENCE [LARGE SCALE GENOMIC DNA]</scope>
    <source>
        <strain evidence="3">cv. Hale</strain>
    </source>
</reference>
<dbReference type="InParanoid" id="B9T923"/>
<evidence type="ECO:0000313" key="3">
    <source>
        <dbReference type="Proteomes" id="UP000008311"/>
    </source>
</evidence>
<keyword evidence="1" id="KW-0732">Signal</keyword>
<dbReference type="AlphaFoldDB" id="B9T923"/>
<organism evidence="2 3">
    <name type="scientific">Ricinus communis</name>
    <name type="common">Castor bean</name>
    <dbReference type="NCBI Taxonomy" id="3988"/>
    <lineage>
        <taxon>Eukaryota</taxon>
        <taxon>Viridiplantae</taxon>
        <taxon>Streptophyta</taxon>
        <taxon>Embryophyta</taxon>
        <taxon>Tracheophyta</taxon>
        <taxon>Spermatophyta</taxon>
        <taxon>Magnoliopsida</taxon>
        <taxon>eudicotyledons</taxon>
        <taxon>Gunneridae</taxon>
        <taxon>Pentapetalae</taxon>
        <taxon>rosids</taxon>
        <taxon>fabids</taxon>
        <taxon>Malpighiales</taxon>
        <taxon>Euphorbiaceae</taxon>
        <taxon>Acalyphoideae</taxon>
        <taxon>Acalypheae</taxon>
        <taxon>Ricinus</taxon>
    </lineage>
</organism>
<name>B9T923_RICCO</name>
<feature type="chain" id="PRO_5002890093" description="Secreted protein" evidence="1">
    <location>
        <begin position="25"/>
        <end position="82"/>
    </location>
</feature>
<sequence length="82" mass="9131">MVQIGRMLLMVVNGFLVNGGAVQAEKTRGRKLSVLFQNVQMLLICVSEDINARLLEDKEQSSHLLAGPHLEGEIFVDSDLFF</sequence>
<evidence type="ECO:0000313" key="2">
    <source>
        <dbReference type="EMBL" id="EEF27641.1"/>
    </source>
</evidence>
<evidence type="ECO:0008006" key="4">
    <source>
        <dbReference type="Google" id="ProtNLM"/>
    </source>
</evidence>
<dbReference type="Proteomes" id="UP000008311">
    <property type="component" value="Unassembled WGS sequence"/>
</dbReference>
<protein>
    <recommendedName>
        <fullName evidence="4">Secreted protein</fullName>
    </recommendedName>
</protein>
<dbReference type="EMBL" id="EQ975278">
    <property type="protein sequence ID" value="EEF27641.1"/>
    <property type="molecule type" value="Genomic_DNA"/>
</dbReference>
<gene>
    <name evidence="2" type="ORF">RCOM_2004840</name>
</gene>
<keyword evidence="3" id="KW-1185">Reference proteome</keyword>
<feature type="signal peptide" evidence="1">
    <location>
        <begin position="1"/>
        <end position="24"/>
    </location>
</feature>
<accession>B9T923</accession>